<dbReference type="SUPFAM" id="SSF52540">
    <property type="entry name" value="P-loop containing nucleoside triphosphate hydrolases"/>
    <property type="match status" value="1"/>
</dbReference>
<dbReference type="Pfam" id="PF00005">
    <property type="entry name" value="ABC_tran"/>
    <property type="match status" value="1"/>
</dbReference>
<evidence type="ECO:0000256" key="3">
    <source>
        <dbReference type="ARBA" id="ARBA00022741"/>
    </source>
</evidence>
<keyword evidence="1" id="KW-0813">Transport</keyword>
<evidence type="ECO:0000256" key="2">
    <source>
        <dbReference type="ARBA" id="ARBA00022475"/>
    </source>
</evidence>
<dbReference type="InterPro" id="IPR027417">
    <property type="entry name" value="P-loop_NTPase"/>
</dbReference>
<dbReference type="Gene3D" id="3.40.50.300">
    <property type="entry name" value="P-loop containing nucleotide triphosphate hydrolases"/>
    <property type="match status" value="1"/>
</dbReference>
<keyword evidence="5" id="KW-1278">Translocase</keyword>
<dbReference type="KEGG" id="hgr:DW355_14790"/>
<feature type="domain" description="ABC transporter" evidence="7">
    <location>
        <begin position="4"/>
        <end position="234"/>
    </location>
</feature>
<dbReference type="InterPro" id="IPR017871">
    <property type="entry name" value="ABC_transporter-like_CS"/>
</dbReference>
<dbReference type="PANTHER" id="PTHR43875">
    <property type="entry name" value="MALTODEXTRIN IMPORT ATP-BINDING PROTEIN MSMX"/>
    <property type="match status" value="1"/>
</dbReference>
<dbReference type="Gene3D" id="2.40.50.140">
    <property type="entry name" value="Nucleic acid-binding proteins"/>
    <property type="match status" value="1"/>
</dbReference>
<evidence type="ECO:0000259" key="7">
    <source>
        <dbReference type="PROSITE" id="PS50893"/>
    </source>
</evidence>
<dbReference type="AlphaFoldDB" id="A0A4P6UQ38"/>
<keyword evidence="4 8" id="KW-0067">ATP-binding</keyword>
<dbReference type="Pfam" id="PF08402">
    <property type="entry name" value="TOBE_2"/>
    <property type="match status" value="1"/>
</dbReference>
<dbReference type="SMART" id="SM00382">
    <property type="entry name" value="AAA"/>
    <property type="match status" value="1"/>
</dbReference>
<dbReference type="Proteomes" id="UP000292939">
    <property type="component" value="Chromosome"/>
</dbReference>
<evidence type="ECO:0000313" key="8">
    <source>
        <dbReference type="EMBL" id="QBK05821.1"/>
    </source>
</evidence>
<keyword evidence="3" id="KW-0547">Nucleotide-binding</keyword>
<dbReference type="OrthoDB" id="5298774at2"/>
<dbReference type="PANTHER" id="PTHR43875:SF15">
    <property type="entry name" value="TREHALOSE IMPORT ATP-BINDING PROTEIN SUGC"/>
    <property type="match status" value="1"/>
</dbReference>
<dbReference type="GO" id="GO:0140359">
    <property type="term" value="F:ABC-type transporter activity"/>
    <property type="evidence" value="ECO:0007669"/>
    <property type="project" value="UniProtKB-ARBA"/>
</dbReference>
<dbReference type="InterPro" id="IPR047641">
    <property type="entry name" value="ABC_transpr_MalK/UgpC-like"/>
</dbReference>
<dbReference type="PROSITE" id="PS00211">
    <property type="entry name" value="ABC_TRANSPORTER_1"/>
    <property type="match status" value="1"/>
</dbReference>
<keyword evidence="6" id="KW-0472">Membrane</keyword>
<evidence type="ECO:0000256" key="6">
    <source>
        <dbReference type="ARBA" id="ARBA00023136"/>
    </source>
</evidence>
<dbReference type="EMBL" id="CP031395">
    <property type="protein sequence ID" value="QBK05821.1"/>
    <property type="molecule type" value="Genomic_DNA"/>
</dbReference>
<sequence>MSSIQLLGVRKQWGPTTALADINLTIEPGSFCVLLGPSGCGKSTTLRIIAGLESASAGRVLIDGRDVTALPPAQRGIAMVFQNYALFPHLSVADNIRFGLSVRKLPPGEISRRLHETAELLGLTALLARKPSQLSGGQQQRVALGRALVAQAKVCLMDEPLSNLDAQLRQDMRRELRELQKRLGLTVVYVTHDQTEAMSMADQVLLLHQGQIEQAATPRLLYAQPASTFAARFIGTPPMNLLRLRAGRIAGSDLPVLGLTADLDQAAFLGLRPEAVRLLPPDAPQADAGMATHRIAQVRGSEYLGADLVLHCAIGEETLTVRLDGRAAQGNATPLDVGATVRLDWDAADAHLFDADGRRITPASSLH</sequence>
<accession>A0A4P6UQ38</accession>
<name>A0A4P6UQ38_9BURK</name>
<protein>
    <submittedName>
        <fullName evidence="8">ABC transporter ATP-binding protein</fullName>
    </submittedName>
</protein>
<proteinExistence type="predicted"/>
<dbReference type="SUPFAM" id="SSF50331">
    <property type="entry name" value="MOP-like"/>
    <property type="match status" value="1"/>
</dbReference>
<evidence type="ECO:0000256" key="4">
    <source>
        <dbReference type="ARBA" id="ARBA00022840"/>
    </source>
</evidence>
<dbReference type="GO" id="GO:0055052">
    <property type="term" value="C:ATP-binding cassette (ABC) transporter complex, substrate-binding subunit-containing"/>
    <property type="evidence" value="ECO:0007669"/>
    <property type="project" value="TreeGrafter"/>
</dbReference>
<evidence type="ECO:0000256" key="5">
    <source>
        <dbReference type="ARBA" id="ARBA00022967"/>
    </source>
</evidence>
<dbReference type="InterPro" id="IPR003439">
    <property type="entry name" value="ABC_transporter-like_ATP-bd"/>
</dbReference>
<organism evidence="8 9">
    <name type="scientific">Hylemonella gracilis</name>
    <dbReference type="NCBI Taxonomy" id="80880"/>
    <lineage>
        <taxon>Bacteria</taxon>
        <taxon>Pseudomonadati</taxon>
        <taxon>Pseudomonadota</taxon>
        <taxon>Betaproteobacteria</taxon>
        <taxon>Burkholderiales</taxon>
        <taxon>Comamonadaceae</taxon>
        <taxon>Hylemonella</taxon>
    </lineage>
</organism>
<dbReference type="RefSeq" id="WP_131281185.1">
    <property type="nucleotide sequence ID" value="NZ_CP031395.1"/>
</dbReference>
<dbReference type="InterPro" id="IPR003593">
    <property type="entry name" value="AAA+_ATPase"/>
</dbReference>
<dbReference type="PROSITE" id="PS50893">
    <property type="entry name" value="ABC_TRANSPORTER_2"/>
    <property type="match status" value="1"/>
</dbReference>
<dbReference type="GO" id="GO:0005524">
    <property type="term" value="F:ATP binding"/>
    <property type="evidence" value="ECO:0007669"/>
    <property type="project" value="UniProtKB-KW"/>
</dbReference>
<dbReference type="FunFam" id="3.40.50.300:FF:000042">
    <property type="entry name" value="Maltose/maltodextrin ABC transporter, ATP-binding protein"/>
    <property type="match status" value="1"/>
</dbReference>
<dbReference type="InterPro" id="IPR008995">
    <property type="entry name" value="Mo/tungstate-bd_C_term_dom"/>
</dbReference>
<gene>
    <name evidence="8" type="ORF">DW355_14790</name>
</gene>
<dbReference type="GO" id="GO:0016887">
    <property type="term" value="F:ATP hydrolysis activity"/>
    <property type="evidence" value="ECO:0007669"/>
    <property type="project" value="InterPro"/>
</dbReference>
<dbReference type="Gene3D" id="2.40.50.100">
    <property type="match status" value="1"/>
</dbReference>
<reference evidence="8 9" key="1">
    <citation type="submission" date="2018-07" db="EMBL/GenBank/DDBJ databases">
        <title>Exploring interactions and the metabolic potential of the ultra-small soil bacteria Hylemonella gracilis.</title>
        <authorList>
            <person name="Tyc O."/>
            <person name="Kulkarni P."/>
            <person name="Gawehns F."/>
            <person name="Hundscheid M."/>
            <person name="Zweers H."/>
            <person name="Garbeva P."/>
        </authorList>
    </citation>
    <scope>NUCLEOTIDE SEQUENCE [LARGE SCALE GENOMIC DNA]</scope>
    <source>
        <strain evidence="8 9">NS1</strain>
    </source>
</reference>
<dbReference type="InterPro" id="IPR013611">
    <property type="entry name" value="Transp-assoc_OB_typ2"/>
</dbReference>
<dbReference type="InterPro" id="IPR012340">
    <property type="entry name" value="NA-bd_OB-fold"/>
</dbReference>
<evidence type="ECO:0000256" key="1">
    <source>
        <dbReference type="ARBA" id="ARBA00022448"/>
    </source>
</evidence>
<evidence type="ECO:0000313" key="9">
    <source>
        <dbReference type="Proteomes" id="UP000292939"/>
    </source>
</evidence>
<keyword evidence="2" id="KW-1003">Cell membrane</keyword>